<keyword evidence="2" id="KW-0408">Iron</keyword>
<evidence type="ECO:0000256" key="2">
    <source>
        <dbReference type="ARBA" id="ARBA00023004"/>
    </source>
</evidence>
<dbReference type="PANTHER" id="PTHR35303:SF5">
    <property type="entry name" value="OS02G0197800 PROTEIN"/>
    <property type="match status" value="1"/>
</dbReference>
<organism evidence="4 5">
    <name type="scientific">Stieleria neptunia</name>
    <dbReference type="NCBI Taxonomy" id="2527979"/>
    <lineage>
        <taxon>Bacteria</taxon>
        <taxon>Pseudomonadati</taxon>
        <taxon>Planctomycetota</taxon>
        <taxon>Planctomycetia</taxon>
        <taxon>Pirellulales</taxon>
        <taxon>Pirellulaceae</taxon>
        <taxon>Stieleria</taxon>
    </lineage>
</organism>
<protein>
    <recommendedName>
        <fullName evidence="3">Gamma-butyrobetaine hydroxylase-like N-terminal domain-containing protein</fullName>
    </recommendedName>
</protein>
<keyword evidence="1" id="KW-0479">Metal-binding</keyword>
<sequence length="128" mass="13884">MVASGAEHRVGNPDWETVTLDILPESIARDGESAIVITWTDGKVTRLTARQLRQACPCATCREKKRADESADETPSKSLTLPVLKAEEARPLTITSMRPVGSYAYNIAFSDGHSSGLFPLTMLHELGA</sequence>
<dbReference type="KEGG" id="snep:Enr13x_00190"/>
<dbReference type="EMBL" id="CP037423">
    <property type="protein sequence ID" value="QDV40213.1"/>
    <property type="molecule type" value="Genomic_DNA"/>
</dbReference>
<feature type="domain" description="Gamma-butyrobetaine hydroxylase-like N-terminal" evidence="3">
    <location>
        <begin position="32"/>
        <end position="124"/>
    </location>
</feature>
<dbReference type="PANTHER" id="PTHR35303">
    <property type="entry name" value="OS02G0197800 PROTEIN"/>
    <property type="match status" value="1"/>
</dbReference>
<proteinExistence type="predicted"/>
<keyword evidence="5" id="KW-1185">Reference proteome</keyword>
<dbReference type="InterPro" id="IPR038492">
    <property type="entry name" value="GBBH-like_N_sf"/>
</dbReference>
<reference evidence="4 5" key="1">
    <citation type="submission" date="2019-03" db="EMBL/GenBank/DDBJ databases">
        <title>Deep-cultivation of Planctomycetes and their phenomic and genomic characterization uncovers novel biology.</title>
        <authorList>
            <person name="Wiegand S."/>
            <person name="Jogler M."/>
            <person name="Boedeker C."/>
            <person name="Pinto D."/>
            <person name="Vollmers J."/>
            <person name="Rivas-Marin E."/>
            <person name="Kohn T."/>
            <person name="Peeters S.H."/>
            <person name="Heuer A."/>
            <person name="Rast P."/>
            <person name="Oberbeckmann S."/>
            <person name="Bunk B."/>
            <person name="Jeske O."/>
            <person name="Meyerdierks A."/>
            <person name="Storesund J.E."/>
            <person name="Kallscheuer N."/>
            <person name="Luecker S."/>
            <person name="Lage O.M."/>
            <person name="Pohl T."/>
            <person name="Merkel B.J."/>
            <person name="Hornburger P."/>
            <person name="Mueller R.-W."/>
            <person name="Bruemmer F."/>
            <person name="Labrenz M."/>
            <person name="Spormann A.M."/>
            <person name="Op den Camp H."/>
            <person name="Overmann J."/>
            <person name="Amann R."/>
            <person name="Jetten M.S.M."/>
            <person name="Mascher T."/>
            <person name="Medema M.H."/>
            <person name="Devos D.P."/>
            <person name="Kaster A.-K."/>
            <person name="Ovreas L."/>
            <person name="Rohde M."/>
            <person name="Galperin M.Y."/>
            <person name="Jogler C."/>
        </authorList>
    </citation>
    <scope>NUCLEOTIDE SEQUENCE [LARGE SCALE GENOMIC DNA]</scope>
    <source>
        <strain evidence="4 5">Enr13</strain>
    </source>
</reference>
<dbReference type="GO" id="GO:0046872">
    <property type="term" value="F:metal ion binding"/>
    <property type="evidence" value="ECO:0007669"/>
    <property type="project" value="UniProtKB-KW"/>
</dbReference>
<evidence type="ECO:0000259" key="3">
    <source>
        <dbReference type="Pfam" id="PF06155"/>
    </source>
</evidence>
<dbReference type="AlphaFoldDB" id="A0A518HH90"/>
<dbReference type="InterPro" id="IPR010376">
    <property type="entry name" value="GBBH-like_N"/>
</dbReference>
<evidence type="ECO:0000313" key="5">
    <source>
        <dbReference type="Proteomes" id="UP000319004"/>
    </source>
</evidence>
<name>A0A518HH90_9BACT</name>
<evidence type="ECO:0000256" key="1">
    <source>
        <dbReference type="ARBA" id="ARBA00022723"/>
    </source>
</evidence>
<dbReference type="Gene3D" id="3.30.2020.30">
    <property type="match status" value="1"/>
</dbReference>
<dbReference type="Proteomes" id="UP000319004">
    <property type="component" value="Chromosome"/>
</dbReference>
<gene>
    <name evidence="4" type="ORF">Enr13x_00190</name>
</gene>
<dbReference type="Pfam" id="PF06155">
    <property type="entry name" value="GBBH-like_N"/>
    <property type="match status" value="1"/>
</dbReference>
<evidence type="ECO:0000313" key="4">
    <source>
        <dbReference type="EMBL" id="QDV40213.1"/>
    </source>
</evidence>
<accession>A0A518HH90</accession>